<comment type="caution">
    <text evidence="1">The sequence shown here is derived from an EMBL/GenBank/DDBJ whole genome shotgun (WGS) entry which is preliminary data.</text>
</comment>
<dbReference type="AlphaFoldDB" id="A0AAW2HQ90"/>
<name>A0AAW2HQ90_9NEOP</name>
<protein>
    <submittedName>
        <fullName evidence="1">Uncharacterized protein</fullName>
    </submittedName>
</protein>
<accession>A0AAW2HQ90</accession>
<reference evidence="1" key="1">
    <citation type="journal article" date="2024" name="Gigascience">
        <title>Chromosome-level genome of the poultry shaft louse Menopon gallinae provides insight into the host-switching and adaptive evolution of parasitic lice.</title>
        <authorList>
            <person name="Xu Y."/>
            <person name="Ma L."/>
            <person name="Liu S."/>
            <person name="Liang Y."/>
            <person name="Liu Q."/>
            <person name="He Z."/>
            <person name="Tian L."/>
            <person name="Duan Y."/>
            <person name="Cai W."/>
            <person name="Li H."/>
            <person name="Song F."/>
        </authorList>
    </citation>
    <scope>NUCLEOTIDE SEQUENCE</scope>
    <source>
        <strain evidence="1">Cailab_2023a</strain>
    </source>
</reference>
<sequence>MDVNRCIDDTDRDFEYGDRNRSHKWLFSYPGKLMPTKNEISLSLTKEVFGKPVQKSASTKGKRKKILENFYRQIIAEELKSDFDSEKAIIEPYETDYTEHYKHPDDMPLPGECLSKNEQLKMIAEETSSRPDTKNDTLEELKTKYPLYASRPYTFAAQTIGKDRFGIKSTISKPPEQNYDNIEY</sequence>
<organism evidence="1">
    <name type="scientific">Menopon gallinae</name>
    <name type="common">poultry shaft louse</name>
    <dbReference type="NCBI Taxonomy" id="328185"/>
    <lineage>
        <taxon>Eukaryota</taxon>
        <taxon>Metazoa</taxon>
        <taxon>Ecdysozoa</taxon>
        <taxon>Arthropoda</taxon>
        <taxon>Hexapoda</taxon>
        <taxon>Insecta</taxon>
        <taxon>Pterygota</taxon>
        <taxon>Neoptera</taxon>
        <taxon>Paraneoptera</taxon>
        <taxon>Psocodea</taxon>
        <taxon>Troctomorpha</taxon>
        <taxon>Phthiraptera</taxon>
        <taxon>Amblycera</taxon>
        <taxon>Menoponidae</taxon>
        <taxon>Menopon</taxon>
    </lineage>
</organism>
<proteinExistence type="predicted"/>
<evidence type="ECO:0000313" key="1">
    <source>
        <dbReference type="EMBL" id="KAL0271828.1"/>
    </source>
</evidence>
<gene>
    <name evidence="1" type="ORF">PYX00_008800</name>
</gene>
<dbReference type="EMBL" id="JARGDH010000004">
    <property type="protein sequence ID" value="KAL0271828.1"/>
    <property type="molecule type" value="Genomic_DNA"/>
</dbReference>